<evidence type="ECO:0000256" key="3">
    <source>
        <dbReference type="ARBA" id="ARBA00011073"/>
    </source>
</evidence>
<evidence type="ECO:0000256" key="8">
    <source>
        <dbReference type="ARBA" id="ARBA00022801"/>
    </source>
</evidence>
<dbReference type="SUPFAM" id="SSF52025">
    <property type="entry name" value="PA domain"/>
    <property type="match status" value="1"/>
</dbReference>
<dbReference type="Pfam" id="PF05922">
    <property type="entry name" value="Inhibitor_I9"/>
    <property type="match status" value="1"/>
</dbReference>
<evidence type="ECO:0000256" key="10">
    <source>
        <dbReference type="ARBA" id="ARBA00023180"/>
    </source>
</evidence>
<feature type="active site" description="Charge relay system" evidence="11 12">
    <location>
        <position position="541"/>
    </location>
</feature>
<feature type="chain" id="PRO_5002093377" evidence="13">
    <location>
        <begin position="18"/>
        <end position="1029"/>
    </location>
</feature>
<evidence type="ECO:0000256" key="13">
    <source>
        <dbReference type="SAM" id="SignalP"/>
    </source>
</evidence>
<evidence type="ECO:0000256" key="1">
    <source>
        <dbReference type="ARBA" id="ARBA00002076"/>
    </source>
</evidence>
<feature type="domain" description="Subtilisin-like protease fibronectin type-III" evidence="17">
    <location>
        <begin position="927"/>
        <end position="1025"/>
    </location>
</feature>
<evidence type="ECO:0000259" key="14">
    <source>
        <dbReference type="Pfam" id="PF00082"/>
    </source>
</evidence>
<dbReference type="Gene3D" id="3.40.50.200">
    <property type="entry name" value="Peptidase S8/S53 domain"/>
    <property type="match status" value="2"/>
</dbReference>
<keyword evidence="5" id="KW-0964">Secreted</keyword>
<dbReference type="InterPro" id="IPR036852">
    <property type="entry name" value="Peptidase_S8/S53_dom_sf"/>
</dbReference>
<proteinExistence type="inferred from homology"/>
<evidence type="ECO:0000256" key="12">
    <source>
        <dbReference type="PROSITE-ProRule" id="PRU01240"/>
    </source>
</evidence>
<dbReference type="Pfam" id="PF00082">
    <property type="entry name" value="Peptidase_S8"/>
    <property type="match status" value="1"/>
</dbReference>
<keyword evidence="9 12" id="KW-0720">Serine protease</keyword>
<dbReference type="Gene3D" id="3.50.30.30">
    <property type="match status" value="1"/>
</dbReference>
<evidence type="ECO:0000313" key="18">
    <source>
        <dbReference type="EMBL" id="KHN14107.1"/>
    </source>
</evidence>
<accession>A0A0B2Q2Q5</accession>
<dbReference type="PROSITE" id="PS00138">
    <property type="entry name" value="SUBTILASE_SER"/>
    <property type="match status" value="1"/>
</dbReference>
<keyword evidence="10" id="KW-0325">Glycoprotein</keyword>
<feature type="domain" description="Subtilisin-like protease fibronectin type-III" evidence="17">
    <location>
        <begin position="654"/>
        <end position="743"/>
    </location>
</feature>
<dbReference type="InterPro" id="IPR034197">
    <property type="entry name" value="Peptidases_S8_3"/>
</dbReference>
<feature type="domain" description="PA" evidence="15">
    <location>
        <begin position="384"/>
        <end position="454"/>
    </location>
</feature>
<feature type="signal peptide" evidence="13">
    <location>
        <begin position="1"/>
        <end position="17"/>
    </location>
</feature>
<dbReference type="GO" id="GO:0006508">
    <property type="term" value="P:proteolysis"/>
    <property type="evidence" value="ECO:0007669"/>
    <property type="project" value="UniProtKB-KW"/>
</dbReference>
<keyword evidence="4" id="KW-0052">Apoplast</keyword>
<dbReference type="GO" id="GO:0048046">
    <property type="term" value="C:apoplast"/>
    <property type="evidence" value="ECO:0007669"/>
    <property type="project" value="UniProtKB-SubCell"/>
</dbReference>
<sequence length="1029" mass="111626">MLLTLHVLFCQSYIVYLGSHSFGPNPSSIDVESVTMSHYDILESYVGSTEKALEAIFYSYKRYINGFAAILDEDEAANVSMHPNVISVFLNKERKLHTTNSWNFLGLERNGVFPHDSVWKKTKGEDIIIGNIDTGVWPESKSFSDEGFGPIPKRWRGICQTEDKFHCNRKLIGARYFYKGYEAGSGIKLNASEVSVRDYEGHGSHTLSTAGGNFVAGASVFGFGNGTASGGSPKARVAAYKACWPDTFFGGCFDADILAAFEAAISDGVDVISMSLGSEDPPEYFQSSISIASFHAVANGITVVGSGGNSGPSPGTVSNNEPWMLTVAASTTNRDFASHVTLGDKKILKGASLSEHHLPSNKMYPLISAVDAGTKYAAVNDTPFCLNKTLDPEKVKGKILVCLRGVNGRIEKGVIAASLGAVGMILANDKDSGNEVLSDPHVLPTSHVNFASGSYIYNYINHTKSPVAYISKAKTELGVKPAPFVASFSSRGPNLLEPAILKPDVTAPGVDIIAAYTEAVSPTDEASDTQRTPYYALSGTSMSCPHVAGLVGLLKAFHPDWSPAAIKSAIITSATTKGNNRRPILNSSFVNEATPFDYGGGHIRPNHAVDPGLVYDLNTADYLNFLCSRGYNSSQLKLFYGKPYTCPKSFSLADFNYPTITVPRIHPGHSVNVTRTVTNVGSPSMYRVLIKAPPQVVVSVEPKKLRFKKKGEKKEFRVTLTLKPQTKYTTDYVFGWLTSIDAKADNASIVDAAYCDNGTLDPEKAKGKILVCFGTDKGVEAIRVGDVGLILAFDNSGLEILADLHLLPASNVGFVDGNYIYNYIRITKSPVACISRVKTELGVKSAPFVAPFSSRGPNPLEPTILKPDVTAPGTDIIAAYSEAISPTEQDSDKRRTPYITLSSTSISRLKLFYGKPYTCPKSFSLADFNYPAVTVAQLDPGHSLRVTRTVTNVGSPSTYRVHSKAPPQVAVPVKPRKRRFKKKGERKEFRLTLTLKPQTKNATDYVFGWLTWTDHKHHVMSPNAVNLEH</sequence>
<dbReference type="Gene3D" id="3.30.70.80">
    <property type="entry name" value="Peptidase S8 propeptide/proteinase inhibitor I9"/>
    <property type="match status" value="1"/>
</dbReference>
<feature type="domain" description="Inhibitor I9" evidence="16">
    <location>
        <begin position="12"/>
        <end position="97"/>
    </location>
</feature>
<dbReference type="GO" id="GO:0004252">
    <property type="term" value="F:serine-type endopeptidase activity"/>
    <property type="evidence" value="ECO:0007669"/>
    <property type="project" value="UniProtKB-UniRule"/>
</dbReference>
<keyword evidence="6 12" id="KW-0645">Protease</keyword>
<evidence type="ECO:0000256" key="9">
    <source>
        <dbReference type="ARBA" id="ARBA00022825"/>
    </source>
</evidence>
<dbReference type="Pfam" id="PF02225">
    <property type="entry name" value="PA"/>
    <property type="match status" value="1"/>
</dbReference>
<comment type="subcellular location">
    <subcellularLocation>
        <location evidence="2">Secreted</location>
        <location evidence="2">Extracellular space</location>
        <location evidence="2">Apoplast</location>
    </subcellularLocation>
</comment>
<dbReference type="InterPro" id="IPR037045">
    <property type="entry name" value="S8pro/Inhibitor_I9_sf"/>
</dbReference>
<dbReference type="GO" id="GO:0009610">
    <property type="term" value="P:response to symbiotic fungus"/>
    <property type="evidence" value="ECO:0007669"/>
    <property type="project" value="UniProtKB-ARBA"/>
</dbReference>
<dbReference type="PROSITE" id="PS51892">
    <property type="entry name" value="SUBTILASE"/>
    <property type="match status" value="1"/>
</dbReference>
<dbReference type="PRINTS" id="PR00723">
    <property type="entry name" value="SUBTILISIN"/>
</dbReference>
<feature type="active site" description="Charge relay system" evidence="11 12">
    <location>
        <position position="133"/>
    </location>
</feature>
<evidence type="ECO:0000256" key="11">
    <source>
        <dbReference type="PIRSR" id="PIRSR615500-1"/>
    </source>
</evidence>
<dbReference type="FunFam" id="3.50.30.30:FF:000005">
    <property type="entry name" value="subtilisin-like protease SBT1.5"/>
    <property type="match status" value="1"/>
</dbReference>
<dbReference type="CDD" id="cd04852">
    <property type="entry name" value="Peptidases_S8_3"/>
    <property type="match status" value="1"/>
</dbReference>
<dbReference type="EMBL" id="KN661865">
    <property type="protein sequence ID" value="KHN14107.1"/>
    <property type="molecule type" value="Genomic_DNA"/>
</dbReference>
<dbReference type="AlphaFoldDB" id="A0A0B2Q2Q5"/>
<dbReference type="InterPro" id="IPR041469">
    <property type="entry name" value="Subtilisin-like_FN3"/>
</dbReference>
<organism evidence="18">
    <name type="scientific">Glycine soja</name>
    <name type="common">Wild soybean</name>
    <dbReference type="NCBI Taxonomy" id="3848"/>
    <lineage>
        <taxon>Eukaryota</taxon>
        <taxon>Viridiplantae</taxon>
        <taxon>Streptophyta</taxon>
        <taxon>Embryophyta</taxon>
        <taxon>Tracheophyta</taxon>
        <taxon>Spermatophyta</taxon>
        <taxon>Magnoliopsida</taxon>
        <taxon>eudicotyledons</taxon>
        <taxon>Gunneridae</taxon>
        <taxon>Pentapetalae</taxon>
        <taxon>rosids</taxon>
        <taxon>fabids</taxon>
        <taxon>Fabales</taxon>
        <taxon>Fabaceae</taxon>
        <taxon>Papilionoideae</taxon>
        <taxon>50 kb inversion clade</taxon>
        <taxon>NPAAA clade</taxon>
        <taxon>indigoferoid/millettioid clade</taxon>
        <taxon>Phaseoleae</taxon>
        <taxon>Glycine</taxon>
        <taxon>Glycine subgen. Soja</taxon>
    </lineage>
</organism>
<evidence type="ECO:0000259" key="16">
    <source>
        <dbReference type="Pfam" id="PF05922"/>
    </source>
</evidence>
<dbReference type="InterPro" id="IPR000209">
    <property type="entry name" value="Peptidase_S8/S53_dom"/>
</dbReference>
<dbReference type="CDD" id="cd02120">
    <property type="entry name" value="PA_subtilisin_like"/>
    <property type="match status" value="2"/>
</dbReference>
<dbReference type="InterPro" id="IPR045051">
    <property type="entry name" value="SBT"/>
</dbReference>
<reference evidence="18" key="1">
    <citation type="submission" date="2014-07" db="EMBL/GenBank/DDBJ databases">
        <title>Identification of a novel salt tolerance gene in wild soybean by whole-genome sequencing.</title>
        <authorList>
            <person name="Lam H.-M."/>
            <person name="Qi X."/>
            <person name="Li M.-W."/>
            <person name="Liu X."/>
            <person name="Xie M."/>
            <person name="Ni M."/>
            <person name="Xu X."/>
        </authorList>
    </citation>
    <scope>NUCLEOTIDE SEQUENCE [LARGE SCALE GENOMIC DNA]</scope>
    <source>
        <tissue evidence="18">Root</tissue>
    </source>
</reference>
<dbReference type="InterPro" id="IPR010259">
    <property type="entry name" value="S8pro/Inhibitor_I9"/>
</dbReference>
<dbReference type="SUPFAM" id="SSF52743">
    <property type="entry name" value="Subtilisin-like"/>
    <property type="match status" value="2"/>
</dbReference>
<dbReference type="FunFam" id="3.40.50.200:FF:000006">
    <property type="entry name" value="Subtilisin-like protease SBT1.5"/>
    <property type="match status" value="1"/>
</dbReference>
<evidence type="ECO:0000259" key="15">
    <source>
        <dbReference type="Pfam" id="PF02225"/>
    </source>
</evidence>
<name>A0A0B2Q2Q5_GLYSO</name>
<evidence type="ECO:0000256" key="2">
    <source>
        <dbReference type="ARBA" id="ARBA00004271"/>
    </source>
</evidence>
<comment type="function">
    <text evidence="1">Required for arbuscular mycorrhiza (AM) development during AM symbiosis with AM fungi (e.g. Glomeromycota intraradices).</text>
</comment>
<protein>
    <submittedName>
        <fullName evidence="18">Subtilisin-like protease</fullName>
    </submittedName>
</protein>
<keyword evidence="7 13" id="KW-0732">Signal</keyword>
<dbReference type="FunFam" id="3.30.70.80:FF:000002">
    <property type="entry name" value="Subtilisin-like protease SBT5.3"/>
    <property type="match status" value="1"/>
</dbReference>
<dbReference type="InterPro" id="IPR003137">
    <property type="entry name" value="PA_domain"/>
</dbReference>
<dbReference type="GO" id="GO:0009609">
    <property type="term" value="P:response to symbiotic bacterium"/>
    <property type="evidence" value="ECO:0007669"/>
    <property type="project" value="UniProtKB-ARBA"/>
</dbReference>
<gene>
    <name evidence="18" type="ORF">glysoja_033334</name>
</gene>
<evidence type="ECO:0000256" key="7">
    <source>
        <dbReference type="ARBA" id="ARBA00022729"/>
    </source>
</evidence>
<dbReference type="PANTHER" id="PTHR10795">
    <property type="entry name" value="PROPROTEIN CONVERTASE SUBTILISIN/KEXIN"/>
    <property type="match status" value="1"/>
</dbReference>
<keyword evidence="8 12" id="KW-0378">Hydrolase</keyword>
<dbReference type="Proteomes" id="UP000053555">
    <property type="component" value="Unassembled WGS sequence"/>
</dbReference>
<feature type="domain" description="Peptidase S8/S53" evidence="14">
    <location>
        <begin position="124"/>
        <end position="580"/>
    </location>
</feature>
<dbReference type="InterPro" id="IPR015500">
    <property type="entry name" value="Peptidase_S8_subtilisin-rel"/>
</dbReference>
<dbReference type="InterPro" id="IPR046450">
    <property type="entry name" value="PA_dom_sf"/>
</dbReference>
<dbReference type="InterPro" id="IPR023828">
    <property type="entry name" value="Peptidase_S8_Ser-AS"/>
</dbReference>
<evidence type="ECO:0000256" key="4">
    <source>
        <dbReference type="ARBA" id="ARBA00022523"/>
    </source>
</evidence>
<feature type="active site" description="Charge relay system" evidence="11 12">
    <location>
        <position position="202"/>
    </location>
</feature>
<evidence type="ECO:0000259" key="17">
    <source>
        <dbReference type="Pfam" id="PF17766"/>
    </source>
</evidence>
<evidence type="ECO:0000256" key="6">
    <source>
        <dbReference type="ARBA" id="ARBA00022670"/>
    </source>
</evidence>
<comment type="similarity">
    <text evidence="3 12">Belongs to the peptidase S8 family.</text>
</comment>
<evidence type="ECO:0000256" key="5">
    <source>
        <dbReference type="ARBA" id="ARBA00022525"/>
    </source>
</evidence>
<dbReference type="Pfam" id="PF17766">
    <property type="entry name" value="fn3_6"/>
    <property type="match status" value="2"/>
</dbReference>
<dbReference type="Gene3D" id="2.60.40.2310">
    <property type="match status" value="2"/>
</dbReference>